<feature type="transmembrane region" description="Helical" evidence="1">
    <location>
        <begin position="6"/>
        <end position="26"/>
    </location>
</feature>
<dbReference type="EMBL" id="CP119880">
    <property type="protein sequence ID" value="WFD36095.1"/>
    <property type="molecule type" value="Genomic_DNA"/>
</dbReference>
<keyword evidence="3" id="KW-1185">Reference proteome</keyword>
<protein>
    <submittedName>
        <fullName evidence="2">Translocation protein S66</fullName>
    </submittedName>
</protein>
<organism evidence="2 3">
    <name type="scientific">Malassezia cuniculi</name>
    <dbReference type="NCBI Taxonomy" id="948313"/>
    <lineage>
        <taxon>Eukaryota</taxon>
        <taxon>Fungi</taxon>
        <taxon>Dikarya</taxon>
        <taxon>Basidiomycota</taxon>
        <taxon>Ustilaginomycotina</taxon>
        <taxon>Malasseziomycetes</taxon>
        <taxon>Malasseziales</taxon>
        <taxon>Malasseziaceae</taxon>
        <taxon>Malassezia</taxon>
    </lineage>
</organism>
<dbReference type="Proteomes" id="UP001219933">
    <property type="component" value="Chromosome 4"/>
</dbReference>
<keyword evidence="1" id="KW-0472">Membrane</keyword>
<sequence length="206" mass="22641">MGLPIFVPLAYIVSLFLCLSLFSRVYRRRAAQRVAATQVSINAEGEHRPAMAIHAALKAVQEEIPSPAETDAWIVPRATLQASLLASAADSMQRMFTLKMDKQALQALLERGSLGDDAASMLETAEKDAQAELMSISHNASEHHQGWSKLIFDSAGEVIENYRARNIVLDIANQREKQTVATRNMGLAIPEPTITLPEIPPLVRPM</sequence>
<evidence type="ECO:0000313" key="3">
    <source>
        <dbReference type="Proteomes" id="UP001219933"/>
    </source>
</evidence>
<dbReference type="AlphaFoldDB" id="A0AAF0EW19"/>
<gene>
    <name evidence="2" type="primary">sec66</name>
    <name evidence="2" type="ORF">MCUN1_002966</name>
</gene>
<reference evidence="2" key="1">
    <citation type="submission" date="2023-03" db="EMBL/GenBank/DDBJ databases">
        <title>Mating type loci evolution in Malassezia.</title>
        <authorList>
            <person name="Coelho M.A."/>
        </authorList>
    </citation>
    <scope>NUCLEOTIDE SEQUENCE</scope>
    <source>
        <strain evidence="2">CBS 11721</strain>
    </source>
</reference>
<accession>A0AAF0EW19</accession>
<keyword evidence="1" id="KW-0812">Transmembrane</keyword>
<dbReference type="Pfam" id="PF09802">
    <property type="entry name" value="Sec66"/>
    <property type="match status" value="1"/>
</dbReference>
<name>A0AAF0EW19_9BASI</name>
<dbReference type="InterPro" id="IPR018624">
    <property type="entry name" value="Sec66"/>
</dbReference>
<proteinExistence type="predicted"/>
<dbReference type="GO" id="GO:0031207">
    <property type="term" value="C:Sec62/Sec63 complex"/>
    <property type="evidence" value="ECO:0007669"/>
    <property type="project" value="InterPro"/>
</dbReference>
<keyword evidence="1" id="KW-1133">Transmembrane helix</keyword>
<dbReference type="GO" id="GO:0031204">
    <property type="term" value="P:post-translational protein targeting to membrane, translocation"/>
    <property type="evidence" value="ECO:0007669"/>
    <property type="project" value="InterPro"/>
</dbReference>
<evidence type="ECO:0000256" key="1">
    <source>
        <dbReference type="SAM" id="Phobius"/>
    </source>
</evidence>
<evidence type="ECO:0000313" key="2">
    <source>
        <dbReference type="EMBL" id="WFD36095.1"/>
    </source>
</evidence>
<dbReference type="PANTHER" id="PTHR28229:SF1">
    <property type="entry name" value="TRANSLOCATION PROTEIN SEC66"/>
    <property type="match status" value="1"/>
</dbReference>
<dbReference type="PANTHER" id="PTHR28229">
    <property type="entry name" value="TRANSLOCATION PROTEIN SEC66"/>
    <property type="match status" value="1"/>
</dbReference>